<dbReference type="RefSeq" id="WP_119516157.1">
    <property type="nucleotide sequence ID" value="NZ_NQYH01000005.1"/>
</dbReference>
<name>A0A3A1YYJ5_9BURK</name>
<gene>
    <name evidence="1" type="ORF">CJP73_08460</name>
</gene>
<dbReference type="OrthoDB" id="6625539at2"/>
<accession>A0A3A1YYJ5</accession>
<organism evidence="1 2">
    <name type="scientific">Neopusillimonas maritima</name>
    <dbReference type="NCBI Taxonomy" id="2026239"/>
    <lineage>
        <taxon>Bacteria</taxon>
        <taxon>Pseudomonadati</taxon>
        <taxon>Pseudomonadota</taxon>
        <taxon>Betaproteobacteria</taxon>
        <taxon>Burkholderiales</taxon>
        <taxon>Alcaligenaceae</taxon>
        <taxon>Neopusillimonas</taxon>
    </lineage>
</organism>
<sequence length="146" mass="16266">MADSLNQIKYLALAQACDEILSNENAVQAYKQLCAYIEGCQKMDAGDQGNWEALEDKVVVWQPFEHFTPHEVLETIEGMAQGIEEAMKSVLELAKEGIIQETIEGRLDSDMNSLDMVELVEIGHQAQAEHMTHHIDDALSAPRPTV</sequence>
<reference evidence="1 2" key="1">
    <citation type="submission" date="2017-08" db="EMBL/GenBank/DDBJ databases">
        <title>Pusillimonas indicus sp. nov., a member of the family Alcaligenaceae isolated from surface seawater.</title>
        <authorList>
            <person name="Li J."/>
        </authorList>
    </citation>
    <scope>NUCLEOTIDE SEQUENCE [LARGE SCALE GENOMIC DNA]</scope>
    <source>
        <strain evidence="1 2">L52-1-41</strain>
    </source>
</reference>
<evidence type="ECO:0000313" key="2">
    <source>
        <dbReference type="Proteomes" id="UP000266206"/>
    </source>
</evidence>
<dbReference type="Proteomes" id="UP000266206">
    <property type="component" value="Unassembled WGS sequence"/>
</dbReference>
<dbReference type="EMBL" id="NQYH01000005">
    <property type="protein sequence ID" value="RIY41167.1"/>
    <property type="molecule type" value="Genomic_DNA"/>
</dbReference>
<dbReference type="AlphaFoldDB" id="A0A3A1YYJ5"/>
<protein>
    <submittedName>
        <fullName evidence="1">Uncharacterized protein</fullName>
    </submittedName>
</protein>
<evidence type="ECO:0000313" key="1">
    <source>
        <dbReference type="EMBL" id="RIY41167.1"/>
    </source>
</evidence>
<comment type="caution">
    <text evidence="1">The sequence shown here is derived from an EMBL/GenBank/DDBJ whole genome shotgun (WGS) entry which is preliminary data.</text>
</comment>
<proteinExistence type="predicted"/>